<sequence>MDSKTFLDELLKTGREYAEKGQSIVKEQLNVDDKNDKRDATLDGMKKGAIAAGALALILGTKSGRQLSGAALKLGSLAALGGIAWKAWQNTQANKSAEAVEGSKAIGHIPIDKLEGEAANERAMILIKAMIAVAKSDGKMDDDEKDIINREIKRLGLDAKLEDVMQAGSVTPLSAKSVAKMANSEEVAAEIYLVSIMVADHENIQESGYINQLAEALDLSEDLVTELNTYRH</sequence>
<dbReference type="InterPro" id="IPR029024">
    <property type="entry name" value="TerB-like"/>
</dbReference>
<organism evidence="1">
    <name type="scientific">uncultured Thiotrichaceae bacterium</name>
    <dbReference type="NCBI Taxonomy" id="298394"/>
    <lineage>
        <taxon>Bacteria</taxon>
        <taxon>Pseudomonadati</taxon>
        <taxon>Pseudomonadota</taxon>
        <taxon>Gammaproteobacteria</taxon>
        <taxon>Thiotrichales</taxon>
        <taxon>Thiotrichaceae</taxon>
        <taxon>environmental samples</taxon>
    </lineage>
</organism>
<reference evidence="1" key="1">
    <citation type="submission" date="2020-01" db="EMBL/GenBank/DDBJ databases">
        <authorList>
            <person name="Meier V. D."/>
            <person name="Meier V D."/>
        </authorList>
    </citation>
    <scope>NUCLEOTIDE SEQUENCE</scope>
    <source>
        <strain evidence="1">HLG_WM_MAG_07</strain>
    </source>
</reference>
<gene>
    <name evidence="1" type="ORF">HELGO_WM8385</name>
</gene>
<dbReference type="AlphaFoldDB" id="A0A6S6UAT3"/>
<accession>A0A6S6UAT3</accession>
<name>A0A6S6UAT3_9GAMM</name>
<dbReference type="EMBL" id="CACVAY010000140">
    <property type="protein sequence ID" value="CAA6827397.1"/>
    <property type="molecule type" value="Genomic_DNA"/>
</dbReference>
<dbReference type="SUPFAM" id="SSF158682">
    <property type="entry name" value="TerB-like"/>
    <property type="match status" value="1"/>
</dbReference>
<dbReference type="CDD" id="cd07178">
    <property type="entry name" value="terB_like_YebE"/>
    <property type="match status" value="1"/>
</dbReference>
<dbReference type="InterPro" id="IPR007486">
    <property type="entry name" value="YebE"/>
</dbReference>
<dbReference type="Gene3D" id="1.10.3680.10">
    <property type="entry name" value="TerB-like"/>
    <property type="match status" value="1"/>
</dbReference>
<protein>
    <recommendedName>
        <fullName evidence="2">DUF533 domain-containing protein</fullName>
    </recommendedName>
</protein>
<evidence type="ECO:0008006" key="2">
    <source>
        <dbReference type="Google" id="ProtNLM"/>
    </source>
</evidence>
<proteinExistence type="predicted"/>
<dbReference type="Pfam" id="PF04391">
    <property type="entry name" value="DUF533"/>
    <property type="match status" value="1"/>
</dbReference>
<evidence type="ECO:0000313" key="1">
    <source>
        <dbReference type="EMBL" id="CAA6827397.1"/>
    </source>
</evidence>